<evidence type="ECO:0000313" key="1">
    <source>
        <dbReference type="EMBL" id="JAH70767.1"/>
    </source>
</evidence>
<organism evidence="1">
    <name type="scientific">Anguilla anguilla</name>
    <name type="common">European freshwater eel</name>
    <name type="synonym">Muraena anguilla</name>
    <dbReference type="NCBI Taxonomy" id="7936"/>
    <lineage>
        <taxon>Eukaryota</taxon>
        <taxon>Metazoa</taxon>
        <taxon>Chordata</taxon>
        <taxon>Craniata</taxon>
        <taxon>Vertebrata</taxon>
        <taxon>Euteleostomi</taxon>
        <taxon>Actinopterygii</taxon>
        <taxon>Neopterygii</taxon>
        <taxon>Teleostei</taxon>
        <taxon>Anguilliformes</taxon>
        <taxon>Anguillidae</taxon>
        <taxon>Anguilla</taxon>
    </lineage>
</organism>
<accession>A0A0E9UY99</accession>
<dbReference type="EMBL" id="GBXM01037810">
    <property type="protein sequence ID" value="JAH70767.1"/>
    <property type="molecule type" value="Transcribed_RNA"/>
</dbReference>
<dbReference type="AlphaFoldDB" id="A0A0E9UY99"/>
<sequence>MFHPSIHPLSIPTYSFQGRRRCWSLSQDALGERQEYTQFTH</sequence>
<proteinExistence type="predicted"/>
<name>A0A0E9UY99_ANGAN</name>
<protein>
    <submittedName>
        <fullName evidence="1">Uncharacterized protein</fullName>
    </submittedName>
</protein>
<reference evidence="1" key="1">
    <citation type="submission" date="2014-11" db="EMBL/GenBank/DDBJ databases">
        <authorList>
            <person name="Amaro Gonzalez C."/>
        </authorList>
    </citation>
    <scope>NUCLEOTIDE SEQUENCE</scope>
</reference>
<reference evidence="1" key="2">
    <citation type="journal article" date="2015" name="Fish Shellfish Immunol.">
        <title>Early steps in the European eel (Anguilla anguilla)-Vibrio vulnificus interaction in the gills: Role of the RtxA13 toxin.</title>
        <authorList>
            <person name="Callol A."/>
            <person name="Pajuelo D."/>
            <person name="Ebbesson L."/>
            <person name="Teles M."/>
            <person name="MacKenzie S."/>
            <person name="Amaro C."/>
        </authorList>
    </citation>
    <scope>NUCLEOTIDE SEQUENCE</scope>
</reference>